<accession>A0A4R9BSA8</accession>
<dbReference type="Gene3D" id="3.30.870.10">
    <property type="entry name" value="Endonuclease Chain A"/>
    <property type="match status" value="1"/>
</dbReference>
<sequence length="453" mass="49973">MDDASATLYRQFANKRPGLRLVSVEPAALPITILNTTVLAQEKKPLPLLDEFVIRAISGGLRAVSDIGGLLGLEESLIAASIVDLATAGNLRYNPTLRTATLTAIGEQVAQDLSAVTPVELSIKPAFDRMLWRVADYARDDIINKSLAVDEGRIMLPARHLKHIAGDEVTARSLNLLLQGDLENARQLEILRVIRTKASVHRYLRCWLLVFANESRGSAAELAVVVNDASSSLHDIALEEAGGAERLGISVHAGDSRTELDPALEVARIQTIEPASIPDLLSVLTAAPIEESLLVRSLDMYEHRIVLREAFETATQRILIVSPWVKGAVVTTEFLAAAENALRRGVQLDIVHGYGDDDRGSDAHALRKLSNLQSRFKKNFNLIRHPNTHAKVLIFDDVWISTSFNWLSFKGAADRTYRMEEGTLVKSNEHADREYAQYRERLADINPPAPVRL</sequence>
<dbReference type="Proteomes" id="UP000297626">
    <property type="component" value="Unassembled WGS sequence"/>
</dbReference>
<dbReference type="AlphaFoldDB" id="A0A4R9BSA8"/>
<organism evidence="2 3">
    <name type="scientific">Cryobacterium serini</name>
    <dbReference type="NCBI Taxonomy" id="1259201"/>
    <lineage>
        <taxon>Bacteria</taxon>
        <taxon>Bacillati</taxon>
        <taxon>Actinomycetota</taxon>
        <taxon>Actinomycetes</taxon>
        <taxon>Micrococcales</taxon>
        <taxon>Microbacteriaceae</taxon>
        <taxon>Cryobacterium</taxon>
    </lineage>
</organism>
<keyword evidence="3" id="KW-1185">Reference proteome</keyword>
<gene>
    <name evidence="2" type="ORF">E3T51_03455</name>
</gene>
<dbReference type="EMBL" id="SOHN01000008">
    <property type="protein sequence ID" value="TFD89788.1"/>
    <property type="molecule type" value="Genomic_DNA"/>
</dbReference>
<evidence type="ECO:0000259" key="1">
    <source>
        <dbReference type="Pfam" id="PF13091"/>
    </source>
</evidence>
<dbReference type="InterPro" id="IPR025202">
    <property type="entry name" value="PLD-like_dom"/>
</dbReference>
<protein>
    <recommendedName>
        <fullName evidence="1">Phospholipase D-like domain-containing protein</fullName>
    </recommendedName>
</protein>
<dbReference type="RefSeq" id="WP_134527569.1">
    <property type="nucleotide sequence ID" value="NZ_SOHN01000008.1"/>
</dbReference>
<dbReference type="SUPFAM" id="SSF56024">
    <property type="entry name" value="Phospholipase D/nuclease"/>
    <property type="match status" value="1"/>
</dbReference>
<evidence type="ECO:0000313" key="2">
    <source>
        <dbReference type="EMBL" id="TFD89788.1"/>
    </source>
</evidence>
<proteinExistence type="predicted"/>
<reference evidence="2 3" key="1">
    <citation type="submission" date="2019-03" db="EMBL/GenBank/DDBJ databases">
        <title>Genomics of glacier-inhabiting Cryobacterium strains.</title>
        <authorList>
            <person name="Liu Q."/>
            <person name="Xin Y.-H."/>
        </authorList>
    </citation>
    <scope>NUCLEOTIDE SEQUENCE [LARGE SCALE GENOMIC DNA]</scope>
    <source>
        <strain evidence="2 3">Sr54</strain>
    </source>
</reference>
<dbReference type="Pfam" id="PF13091">
    <property type="entry name" value="PLDc_2"/>
    <property type="match status" value="1"/>
</dbReference>
<evidence type="ECO:0000313" key="3">
    <source>
        <dbReference type="Proteomes" id="UP000297626"/>
    </source>
</evidence>
<name>A0A4R9BSA8_9MICO</name>
<comment type="caution">
    <text evidence="2">The sequence shown here is derived from an EMBL/GenBank/DDBJ whole genome shotgun (WGS) entry which is preliminary data.</text>
</comment>
<feature type="domain" description="Phospholipase D-like" evidence="1">
    <location>
        <begin position="308"/>
        <end position="406"/>
    </location>
</feature>